<name>A0A2N7S259_9MICC</name>
<dbReference type="Proteomes" id="UP000235739">
    <property type="component" value="Unassembled WGS sequence"/>
</dbReference>
<evidence type="ECO:0000313" key="1">
    <source>
        <dbReference type="EMBL" id="PMQ20229.1"/>
    </source>
</evidence>
<sequence length="81" mass="9368">MSTLHQIQLLVREGCHLCQAARETVAEVTGRLHMEFSELDIDQDPQLLAKHHEEVPVLLIDGEVRDFWHIDAQRLERLLSS</sequence>
<gene>
    <name evidence="1" type="ORF">CIK84_00980</name>
    <name evidence="2" type="ORF">EXY26_05355</name>
</gene>
<dbReference type="GeneID" id="303186056"/>
<dbReference type="Pfam" id="PF05768">
    <property type="entry name" value="Glrx-like"/>
    <property type="match status" value="1"/>
</dbReference>
<dbReference type="EMBL" id="PNQX01000001">
    <property type="protein sequence ID" value="PMQ20229.1"/>
    <property type="molecule type" value="Genomic_DNA"/>
</dbReference>
<dbReference type="AlphaFoldDB" id="A0A2N7S259"/>
<protein>
    <submittedName>
        <fullName evidence="2">Glutaredoxin family protein</fullName>
    </submittedName>
    <submittedName>
        <fullName evidence="1">NrdH-redoxin</fullName>
    </submittedName>
</protein>
<accession>A0A2N7S259</accession>
<dbReference type="InterPro" id="IPR008554">
    <property type="entry name" value="Glutaredoxin-like"/>
</dbReference>
<dbReference type="SUPFAM" id="SSF52833">
    <property type="entry name" value="Thioredoxin-like"/>
    <property type="match status" value="1"/>
</dbReference>
<dbReference type="InterPro" id="IPR036249">
    <property type="entry name" value="Thioredoxin-like_sf"/>
</dbReference>
<proteinExistence type="predicted"/>
<evidence type="ECO:0000313" key="3">
    <source>
        <dbReference type="Proteomes" id="UP000235739"/>
    </source>
</evidence>
<evidence type="ECO:0000313" key="4">
    <source>
        <dbReference type="Proteomes" id="UP000297638"/>
    </source>
</evidence>
<organism evidence="1 3">
    <name type="scientific">Glutamicibacter arilaitensis</name>
    <dbReference type="NCBI Taxonomy" id="256701"/>
    <lineage>
        <taxon>Bacteria</taxon>
        <taxon>Bacillati</taxon>
        <taxon>Actinomycetota</taxon>
        <taxon>Actinomycetes</taxon>
        <taxon>Micrococcales</taxon>
        <taxon>Micrococcaceae</taxon>
        <taxon>Glutamicibacter</taxon>
    </lineage>
</organism>
<reference evidence="1 3" key="1">
    <citation type="journal article" date="2017" name="Elife">
        <title>Extensive horizontal gene transfer in cheese-associated bacteria.</title>
        <authorList>
            <person name="Bonham K.S."/>
            <person name="Wolfe B.E."/>
            <person name="Dutton R.J."/>
        </authorList>
    </citation>
    <scope>NUCLEOTIDE SEQUENCE [LARGE SCALE GENOMIC DNA]</scope>
    <source>
        <strain evidence="1 3">JB182</strain>
    </source>
</reference>
<dbReference type="RefSeq" id="WP_102597309.1">
    <property type="nucleotide sequence ID" value="NZ_JABUYH010000002.1"/>
</dbReference>
<dbReference type="Gene3D" id="3.40.30.10">
    <property type="entry name" value="Glutaredoxin"/>
    <property type="match status" value="1"/>
</dbReference>
<dbReference type="Proteomes" id="UP000297638">
    <property type="component" value="Unassembled WGS sequence"/>
</dbReference>
<evidence type="ECO:0000313" key="2">
    <source>
        <dbReference type="EMBL" id="TFH56467.1"/>
    </source>
</evidence>
<dbReference type="EMBL" id="SPDS01000001">
    <property type="protein sequence ID" value="TFH56467.1"/>
    <property type="molecule type" value="Genomic_DNA"/>
</dbReference>
<comment type="caution">
    <text evidence="1">The sequence shown here is derived from an EMBL/GenBank/DDBJ whole genome shotgun (WGS) entry which is preliminary data.</text>
</comment>
<reference evidence="2 4" key="2">
    <citation type="submission" date="2019-03" db="EMBL/GenBank/DDBJ databases">
        <title>Glutamicibacter sp. LJH19 genome.</title>
        <authorList>
            <person name="Sinai Borker S."/>
            <person name="Kumar R."/>
        </authorList>
    </citation>
    <scope>NUCLEOTIDE SEQUENCE [LARGE SCALE GENOMIC DNA]</scope>
    <source>
        <strain evidence="2 4">LJH19</strain>
    </source>
</reference>